<keyword evidence="1" id="KW-1133">Transmembrane helix</keyword>
<accession>A0AAU9J9L7</accession>
<sequence length="69" mass="8128">MFNSFSKLPIKNESMIILAARNFLKPWQVKSIVIIQSFQLQLIFLITRLLFKIKDFLATYTTDYAIDNL</sequence>
<dbReference type="Proteomes" id="UP001162131">
    <property type="component" value="Unassembled WGS sequence"/>
</dbReference>
<feature type="transmembrane region" description="Helical" evidence="1">
    <location>
        <begin position="32"/>
        <end position="51"/>
    </location>
</feature>
<keyword evidence="1" id="KW-0472">Membrane</keyword>
<comment type="caution">
    <text evidence="2">The sequence shown here is derived from an EMBL/GenBank/DDBJ whole genome shotgun (WGS) entry which is preliminary data.</text>
</comment>
<evidence type="ECO:0000256" key="1">
    <source>
        <dbReference type="SAM" id="Phobius"/>
    </source>
</evidence>
<reference evidence="2" key="1">
    <citation type="submission" date="2021-09" db="EMBL/GenBank/DDBJ databases">
        <authorList>
            <consortium name="AG Swart"/>
            <person name="Singh M."/>
            <person name="Singh A."/>
            <person name="Seah K."/>
            <person name="Emmerich C."/>
        </authorList>
    </citation>
    <scope>NUCLEOTIDE SEQUENCE</scope>
    <source>
        <strain evidence="2">ATCC30299</strain>
    </source>
</reference>
<evidence type="ECO:0000313" key="2">
    <source>
        <dbReference type="EMBL" id="CAG9323647.1"/>
    </source>
</evidence>
<gene>
    <name evidence="2" type="ORF">BSTOLATCC_MIC34296</name>
</gene>
<keyword evidence="3" id="KW-1185">Reference proteome</keyword>
<keyword evidence="1" id="KW-0812">Transmembrane</keyword>
<evidence type="ECO:0000313" key="3">
    <source>
        <dbReference type="Proteomes" id="UP001162131"/>
    </source>
</evidence>
<dbReference type="EMBL" id="CAJZBQ010000034">
    <property type="protein sequence ID" value="CAG9323647.1"/>
    <property type="molecule type" value="Genomic_DNA"/>
</dbReference>
<protein>
    <submittedName>
        <fullName evidence="2">Uncharacterized protein</fullName>
    </submittedName>
</protein>
<name>A0AAU9J9L7_9CILI</name>
<dbReference type="AlphaFoldDB" id="A0AAU9J9L7"/>
<organism evidence="2 3">
    <name type="scientific">Blepharisma stoltei</name>
    <dbReference type="NCBI Taxonomy" id="1481888"/>
    <lineage>
        <taxon>Eukaryota</taxon>
        <taxon>Sar</taxon>
        <taxon>Alveolata</taxon>
        <taxon>Ciliophora</taxon>
        <taxon>Postciliodesmatophora</taxon>
        <taxon>Heterotrichea</taxon>
        <taxon>Heterotrichida</taxon>
        <taxon>Blepharismidae</taxon>
        <taxon>Blepharisma</taxon>
    </lineage>
</organism>
<proteinExistence type="predicted"/>